<sequence length="606" mass="68598">MNGTVALQLMGVINDDLAVYLRGTTSLLILTFSLPSIIINIINVFIFINNRVTDSITVCFLTLAAADLCSMLLLTSMALCSFFVVISVSWSLNLDTIRFVIVGIYSLSTDFSSAVTTYIALQRGICVALPFMARTLFTMKTSVKAITAILIFLMLCTLPRMLSFHVVKSRHHETNSSAILMVSLLDSWVAANGFYLIFVKTVLFCLEYLIMILCATAIFLGMRSSIELKNSSSASSKFENHRNINKQSGSAKQPDNKGEESAGAKETGGEVGKTEKKRDLKETRPGTDSMYNDMWESHLKAREAKDVNVNDSPRCVTFTYPGMPFWSFELDPRVPGLVNMLRVCEDCLYFGTCQRVPEQSNQTLVLIREMVAANYIPFHGVHEYKWTKDMYDSTVPKWPLKTKVSYVGRYGPLIHVQIQISSAETNTLLMTRTQNFSFVSAKSRKLDDLPQWYTKALDGKETTKENLRVDRMVKPATTFAFKATVLFTDTDTFQHANYLTYVRFCQRAIRQAVTESLRAASSTEPTTCTSEDQRHAWPRQITADVMRKGVKTARLRYFNECVAGDDVTVHVWEEEEKPYWAFFSVETETPTTNILRFQMSLEYFKS</sequence>
<accession>A0AAV4CBI0</accession>
<name>A0AAV4CBI0_9GAST</name>
<dbReference type="InterPro" id="IPR017452">
    <property type="entry name" value="GPCR_Rhodpsn_7TM"/>
</dbReference>
<feature type="compositionally biased region" description="Basic and acidic residues" evidence="5">
    <location>
        <begin position="254"/>
        <end position="263"/>
    </location>
</feature>
<dbReference type="PANTHER" id="PTHR34487:SF1">
    <property type="entry name" value="ACYL-ACP THIOESTERASE"/>
    <property type="match status" value="1"/>
</dbReference>
<feature type="transmembrane region" description="Helical" evidence="6">
    <location>
        <begin position="27"/>
        <end position="48"/>
    </location>
</feature>
<keyword evidence="9" id="KW-1185">Reference proteome</keyword>
<protein>
    <submittedName>
        <fullName evidence="8">Chemosensory receptor c</fullName>
    </submittedName>
</protein>
<dbReference type="PROSITE" id="PS50262">
    <property type="entry name" value="G_PROTEIN_RECEP_F1_2"/>
    <property type="match status" value="1"/>
</dbReference>
<evidence type="ECO:0000313" key="9">
    <source>
        <dbReference type="Proteomes" id="UP000735302"/>
    </source>
</evidence>
<feature type="domain" description="G-protein coupled receptors family 1 profile" evidence="7">
    <location>
        <begin position="39"/>
        <end position="246"/>
    </location>
</feature>
<dbReference type="SUPFAM" id="SSF54637">
    <property type="entry name" value="Thioesterase/thiol ester dehydrase-isomerase"/>
    <property type="match status" value="1"/>
</dbReference>
<gene>
    <name evidence="8" type="ORF">PoB_005660500</name>
</gene>
<evidence type="ECO:0000256" key="4">
    <source>
        <dbReference type="ARBA" id="ARBA00023136"/>
    </source>
</evidence>
<dbReference type="CDD" id="cd00637">
    <property type="entry name" value="7tm_classA_rhodopsin-like"/>
    <property type="match status" value="1"/>
</dbReference>
<keyword evidence="3 6" id="KW-1133">Transmembrane helix</keyword>
<keyword evidence="8" id="KW-0675">Receptor</keyword>
<dbReference type="EMBL" id="BLXT01006220">
    <property type="protein sequence ID" value="GFO30100.1"/>
    <property type="molecule type" value="Genomic_DNA"/>
</dbReference>
<dbReference type="InterPro" id="IPR029069">
    <property type="entry name" value="HotDog_dom_sf"/>
</dbReference>
<evidence type="ECO:0000256" key="5">
    <source>
        <dbReference type="SAM" id="MobiDB-lite"/>
    </source>
</evidence>
<feature type="transmembrane region" description="Helical" evidence="6">
    <location>
        <begin position="194"/>
        <end position="220"/>
    </location>
</feature>
<dbReference type="Proteomes" id="UP000735302">
    <property type="component" value="Unassembled WGS sequence"/>
</dbReference>
<evidence type="ECO:0000259" key="7">
    <source>
        <dbReference type="PROSITE" id="PS50262"/>
    </source>
</evidence>
<feature type="compositionally biased region" description="Basic and acidic residues" evidence="5">
    <location>
        <begin position="272"/>
        <end position="285"/>
    </location>
</feature>
<proteinExistence type="predicted"/>
<reference evidence="8 9" key="1">
    <citation type="journal article" date="2021" name="Elife">
        <title>Chloroplast acquisition without the gene transfer in kleptoplastic sea slugs, Plakobranchus ocellatus.</title>
        <authorList>
            <person name="Maeda T."/>
            <person name="Takahashi S."/>
            <person name="Yoshida T."/>
            <person name="Shimamura S."/>
            <person name="Takaki Y."/>
            <person name="Nagai Y."/>
            <person name="Toyoda A."/>
            <person name="Suzuki Y."/>
            <person name="Arimoto A."/>
            <person name="Ishii H."/>
            <person name="Satoh N."/>
            <person name="Nishiyama T."/>
            <person name="Hasebe M."/>
            <person name="Maruyama T."/>
            <person name="Minagawa J."/>
            <person name="Obokata J."/>
            <person name="Shigenobu S."/>
        </authorList>
    </citation>
    <scope>NUCLEOTIDE SEQUENCE [LARGE SCALE GENOMIC DNA]</scope>
</reference>
<feature type="transmembrane region" description="Helical" evidence="6">
    <location>
        <begin position="142"/>
        <end position="162"/>
    </location>
</feature>
<dbReference type="Gene3D" id="1.20.1070.10">
    <property type="entry name" value="Rhodopsin 7-helix transmembrane proteins"/>
    <property type="match status" value="1"/>
</dbReference>
<feature type="region of interest" description="Disordered" evidence="5">
    <location>
        <begin position="237"/>
        <end position="289"/>
    </location>
</feature>
<evidence type="ECO:0000256" key="1">
    <source>
        <dbReference type="ARBA" id="ARBA00004370"/>
    </source>
</evidence>
<comment type="caution">
    <text evidence="8">The sequence shown here is derived from an EMBL/GenBank/DDBJ whole genome shotgun (WGS) entry which is preliminary data.</text>
</comment>
<keyword evidence="2 6" id="KW-0812">Transmembrane</keyword>
<feature type="transmembrane region" description="Helical" evidence="6">
    <location>
        <begin position="60"/>
        <end position="90"/>
    </location>
</feature>
<dbReference type="Gene3D" id="3.10.129.10">
    <property type="entry name" value="Hotdog Thioesterase"/>
    <property type="match status" value="1"/>
</dbReference>
<dbReference type="GO" id="GO:0016020">
    <property type="term" value="C:membrane"/>
    <property type="evidence" value="ECO:0007669"/>
    <property type="project" value="UniProtKB-SubCell"/>
</dbReference>
<dbReference type="AlphaFoldDB" id="A0AAV4CBI0"/>
<keyword evidence="4 6" id="KW-0472">Membrane</keyword>
<evidence type="ECO:0000256" key="2">
    <source>
        <dbReference type="ARBA" id="ARBA00022692"/>
    </source>
</evidence>
<dbReference type="SUPFAM" id="SSF81321">
    <property type="entry name" value="Family A G protein-coupled receptor-like"/>
    <property type="match status" value="1"/>
</dbReference>
<comment type="subcellular location">
    <subcellularLocation>
        <location evidence="1">Membrane</location>
    </subcellularLocation>
</comment>
<organism evidence="8 9">
    <name type="scientific">Plakobranchus ocellatus</name>
    <dbReference type="NCBI Taxonomy" id="259542"/>
    <lineage>
        <taxon>Eukaryota</taxon>
        <taxon>Metazoa</taxon>
        <taxon>Spiralia</taxon>
        <taxon>Lophotrochozoa</taxon>
        <taxon>Mollusca</taxon>
        <taxon>Gastropoda</taxon>
        <taxon>Heterobranchia</taxon>
        <taxon>Euthyneura</taxon>
        <taxon>Panpulmonata</taxon>
        <taxon>Sacoglossa</taxon>
        <taxon>Placobranchoidea</taxon>
        <taxon>Plakobranchidae</taxon>
        <taxon>Plakobranchus</taxon>
    </lineage>
</organism>
<evidence type="ECO:0000256" key="6">
    <source>
        <dbReference type="SAM" id="Phobius"/>
    </source>
</evidence>
<evidence type="ECO:0000256" key="3">
    <source>
        <dbReference type="ARBA" id="ARBA00022989"/>
    </source>
</evidence>
<evidence type="ECO:0000313" key="8">
    <source>
        <dbReference type="EMBL" id="GFO30100.1"/>
    </source>
</evidence>
<dbReference type="PANTHER" id="PTHR34487">
    <property type="entry name" value="ACYL-ACP THIOESTERASE"/>
    <property type="match status" value="1"/>
</dbReference>
<feature type="transmembrane region" description="Helical" evidence="6">
    <location>
        <begin position="96"/>
        <end position="121"/>
    </location>
</feature>